<dbReference type="GeneID" id="57097407"/>
<evidence type="ECO:0000259" key="1">
    <source>
        <dbReference type="Pfam" id="PF06967"/>
    </source>
</evidence>
<proteinExistence type="predicted"/>
<dbReference type="Pfam" id="PF06967">
    <property type="entry name" value="Mo-nitro_C"/>
    <property type="match status" value="1"/>
</dbReference>
<reference evidence="2 3" key="1">
    <citation type="submission" date="2015-02" db="EMBL/GenBank/DDBJ databases">
        <title>Nostoc linckia genome annotation.</title>
        <authorList>
            <person name="Zhou Z."/>
        </authorList>
    </citation>
    <scope>NUCLEOTIDE SEQUENCE [LARGE SCALE GENOMIC DNA]</scope>
    <source>
        <strain evidence="3">z8</strain>
    </source>
</reference>
<dbReference type="Proteomes" id="UP000222310">
    <property type="component" value="Unassembled WGS sequence"/>
</dbReference>
<feature type="domain" description="Mo-dependent nitrogenase C-terminal" evidence="1">
    <location>
        <begin position="25"/>
        <end position="107"/>
    </location>
</feature>
<protein>
    <submittedName>
        <fullName evidence="2">Nitrogenase</fullName>
    </submittedName>
</protein>
<dbReference type="EMBL" id="LAHD01000046">
    <property type="protein sequence ID" value="PHK02884.1"/>
    <property type="molecule type" value="Genomic_DNA"/>
</dbReference>
<organism evidence="2 3">
    <name type="scientific">Nostoc linckia z8</name>
    <dbReference type="NCBI Taxonomy" id="1628746"/>
    <lineage>
        <taxon>Bacteria</taxon>
        <taxon>Bacillati</taxon>
        <taxon>Cyanobacteriota</taxon>
        <taxon>Cyanophyceae</taxon>
        <taxon>Nostocales</taxon>
        <taxon>Nostocaceae</taxon>
        <taxon>Nostoc</taxon>
    </lineage>
</organism>
<dbReference type="InterPro" id="IPR009717">
    <property type="entry name" value="Mo-dep_Nase_C"/>
</dbReference>
<evidence type="ECO:0000313" key="2">
    <source>
        <dbReference type="EMBL" id="PHK02884.1"/>
    </source>
</evidence>
<dbReference type="AlphaFoldDB" id="A0A9Q5ZB95"/>
<dbReference type="RefSeq" id="WP_099069924.1">
    <property type="nucleotide sequence ID" value="NZ_LAHD01000046.1"/>
</dbReference>
<name>A0A9Q5ZB95_NOSLI</name>
<sequence>MKRYFWTKVLFRLTLAAIGITNSVLLQPVRQWLESLKIEDYQLARLLCTIIPASCPFEREIKFHNRTLLYIPPLCKLNPFYEQLVELRFKALTYLADELGEDVTLYC</sequence>
<gene>
    <name evidence="2" type="ORF">VF08_17265</name>
</gene>
<evidence type="ECO:0000313" key="3">
    <source>
        <dbReference type="Proteomes" id="UP000222310"/>
    </source>
</evidence>
<accession>A0A9Q5ZB95</accession>
<comment type="caution">
    <text evidence="2">The sequence shown here is derived from an EMBL/GenBank/DDBJ whole genome shotgun (WGS) entry which is preliminary data.</text>
</comment>